<evidence type="ECO:0000256" key="1">
    <source>
        <dbReference type="ARBA" id="ARBA00006962"/>
    </source>
</evidence>
<comment type="caution">
    <text evidence="5">The sequence shown here is derived from an EMBL/GenBank/DDBJ whole genome shotgun (WGS) entry which is preliminary data.</text>
</comment>
<dbReference type="InterPro" id="IPR009695">
    <property type="entry name" value="Diacylglyc_glucosyltr_N"/>
</dbReference>
<name>A0ABT9ZSG0_9BACI</name>
<proteinExistence type="inferred from homology"/>
<sequence>MSKRMVIFTVSVGQGHHQVSKALQEEWEERGYKADIVDIFSYMKKRTAFNMKKAYFYSIYSVPKLWDWTYQFTNCKAASWLLSPLLRIWWKKLLSFCEQESYEIIVTTHPLASQIGLMIKKNLSHKPKLFAVLTDFSTHCLSISKEMDAIFVAEKAELEKLRKKNPQCTFYSYGIPLRKKWDEPVEKELYQKKLNLPFSKKVLVIAGGGRVFTQRIKL</sequence>
<keyword evidence="2" id="KW-0328">Glycosyltransferase</keyword>
<dbReference type="PANTHER" id="PTHR43025:SF3">
    <property type="entry name" value="MONOGALACTOSYLDIACYLGLYCEROL SYNTHASE 1, CHLOROPLASTIC"/>
    <property type="match status" value="1"/>
</dbReference>
<keyword evidence="6" id="KW-1185">Reference proteome</keyword>
<dbReference type="PANTHER" id="PTHR43025">
    <property type="entry name" value="MONOGALACTOSYLDIACYLGLYCEROL SYNTHASE"/>
    <property type="match status" value="1"/>
</dbReference>
<evidence type="ECO:0000259" key="4">
    <source>
        <dbReference type="Pfam" id="PF06925"/>
    </source>
</evidence>
<dbReference type="Pfam" id="PF06925">
    <property type="entry name" value="MGDG_synth"/>
    <property type="match status" value="1"/>
</dbReference>
<evidence type="ECO:0000256" key="3">
    <source>
        <dbReference type="ARBA" id="ARBA00022679"/>
    </source>
</evidence>
<comment type="similarity">
    <text evidence="1">Belongs to the glycosyltransferase 28 family.</text>
</comment>
<accession>A0ABT9ZSG0</accession>
<evidence type="ECO:0000256" key="2">
    <source>
        <dbReference type="ARBA" id="ARBA00022676"/>
    </source>
</evidence>
<dbReference type="InterPro" id="IPR050519">
    <property type="entry name" value="Glycosyltransf_28_UgtP"/>
</dbReference>
<dbReference type="SUPFAM" id="SSF53756">
    <property type="entry name" value="UDP-Glycosyltransferase/glycogen phosphorylase"/>
    <property type="match status" value="1"/>
</dbReference>
<keyword evidence="3 5" id="KW-0808">Transferase</keyword>
<dbReference type="GO" id="GO:0016740">
    <property type="term" value="F:transferase activity"/>
    <property type="evidence" value="ECO:0007669"/>
    <property type="project" value="UniProtKB-KW"/>
</dbReference>
<protein>
    <submittedName>
        <fullName evidence="5">UDP-N-acetylglucosamine:LPS N-acetylglucosamine transferase</fullName>
    </submittedName>
</protein>
<dbReference type="EMBL" id="JAUSUG010000003">
    <property type="protein sequence ID" value="MDQ0253910.1"/>
    <property type="molecule type" value="Genomic_DNA"/>
</dbReference>
<evidence type="ECO:0000313" key="6">
    <source>
        <dbReference type="Proteomes" id="UP001230005"/>
    </source>
</evidence>
<dbReference type="RefSeq" id="WP_307323135.1">
    <property type="nucleotide sequence ID" value="NZ_JAUSUG010000003.1"/>
</dbReference>
<evidence type="ECO:0000313" key="5">
    <source>
        <dbReference type="EMBL" id="MDQ0253910.1"/>
    </source>
</evidence>
<reference evidence="5 6" key="1">
    <citation type="submission" date="2023-07" db="EMBL/GenBank/DDBJ databases">
        <title>Genomic Encyclopedia of Type Strains, Phase IV (KMG-IV): sequencing the most valuable type-strain genomes for metagenomic binning, comparative biology and taxonomic classification.</title>
        <authorList>
            <person name="Goeker M."/>
        </authorList>
    </citation>
    <scope>NUCLEOTIDE SEQUENCE [LARGE SCALE GENOMIC DNA]</scope>
    <source>
        <strain evidence="5 6">DSM 9768</strain>
    </source>
</reference>
<dbReference type="Proteomes" id="UP001230005">
    <property type="component" value="Unassembled WGS sequence"/>
</dbReference>
<organism evidence="5 6">
    <name type="scientific">Evansella vedderi</name>
    <dbReference type="NCBI Taxonomy" id="38282"/>
    <lineage>
        <taxon>Bacteria</taxon>
        <taxon>Bacillati</taxon>
        <taxon>Bacillota</taxon>
        <taxon>Bacilli</taxon>
        <taxon>Bacillales</taxon>
        <taxon>Bacillaceae</taxon>
        <taxon>Evansella</taxon>
    </lineage>
</organism>
<gene>
    <name evidence="5" type="ORF">J2S74_001282</name>
</gene>
<feature type="domain" description="Diacylglycerol glucosyltransferase N-terminal" evidence="4">
    <location>
        <begin position="16"/>
        <end position="176"/>
    </location>
</feature>